<gene>
    <name evidence="1" type="ordered locus">Desku_0588</name>
</gene>
<dbReference type="InterPro" id="IPR016155">
    <property type="entry name" value="Mopterin_synth/thiamin_S_b"/>
</dbReference>
<dbReference type="Proteomes" id="UP000009229">
    <property type="component" value="Chromosome"/>
</dbReference>
<evidence type="ECO:0000313" key="2">
    <source>
        <dbReference type="Proteomes" id="UP000009229"/>
    </source>
</evidence>
<dbReference type="RefSeq" id="WP_013821717.1">
    <property type="nucleotide sequence ID" value="NC_015573.1"/>
</dbReference>
<protein>
    <submittedName>
        <fullName evidence="1">MoaD family protein</fullName>
    </submittedName>
</protein>
<dbReference type="InterPro" id="IPR012675">
    <property type="entry name" value="Beta-grasp_dom_sf"/>
</dbReference>
<organism evidence="1 2">
    <name type="scientific">Desulfofundulus kuznetsovii (strain DSM 6115 / VKM B-1805 / 17)</name>
    <name type="common">Desulfotomaculum kuznetsovii</name>
    <dbReference type="NCBI Taxonomy" id="760568"/>
    <lineage>
        <taxon>Bacteria</taxon>
        <taxon>Bacillati</taxon>
        <taxon>Bacillota</taxon>
        <taxon>Clostridia</taxon>
        <taxon>Eubacteriales</taxon>
        <taxon>Peptococcaceae</taxon>
        <taxon>Desulfofundulus</taxon>
    </lineage>
</organism>
<reference evidence="2" key="1">
    <citation type="submission" date="2011-05" db="EMBL/GenBank/DDBJ databases">
        <title>Complete sequence of Desulfotomaculum kuznetsovii DSM 6115.</title>
        <authorList>
            <person name="Lucas S."/>
            <person name="Han J."/>
            <person name="Lapidus A."/>
            <person name="Cheng J.-F."/>
            <person name="Goodwin L."/>
            <person name="Pitluck S."/>
            <person name="Peters L."/>
            <person name="Mikhailova N."/>
            <person name="Lu M."/>
            <person name="Saunders E."/>
            <person name="Han C."/>
            <person name="Tapia R."/>
            <person name="Land M."/>
            <person name="Hauser L."/>
            <person name="Kyrpides N."/>
            <person name="Ivanova N."/>
            <person name="Pagani I."/>
            <person name="Nazina T."/>
            <person name="Ivanova A."/>
            <person name="Parshina S."/>
            <person name="Kuever J."/>
            <person name="Muyzer G."/>
            <person name="Plugge C."/>
            <person name="Stams A."/>
            <person name="Woyke T."/>
        </authorList>
    </citation>
    <scope>NUCLEOTIDE SEQUENCE [LARGE SCALE GENOMIC DNA]</scope>
    <source>
        <strain evidence="2">DSM 6115 / VKM B-1805 / 17</strain>
    </source>
</reference>
<dbReference type="AlphaFoldDB" id="A0AAU8PLE0"/>
<dbReference type="EMBL" id="CP002770">
    <property type="protein sequence ID" value="AEG14202.1"/>
    <property type="molecule type" value="Genomic_DNA"/>
</dbReference>
<dbReference type="KEGG" id="dku:Desku_0588"/>
<evidence type="ECO:0000313" key="1">
    <source>
        <dbReference type="EMBL" id="AEG14202.1"/>
    </source>
</evidence>
<accession>A0AAU8PLE0</accession>
<dbReference type="Pfam" id="PF02597">
    <property type="entry name" value="ThiS"/>
    <property type="match status" value="1"/>
</dbReference>
<sequence length="105" mass="11190">MSFDEGKGGTVTISVVFLGNYRLLTGQGRVEIQLPQGSSVNDLIAWLAGRYGGDLRDQLIDPGTGKVWNLMALAVNGKILNSVEKFSLILKTGDEVLFLPPALGG</sequence>
<proteinExistence type="predicted"/>
<dbReference type="InterPro" id="IPR003749">
    <property type="entry name" value="ThiS/MoaD-like"/>
</dbReference>
<dbReference type="CDD" id="cd00754">
    <property type="entry name" value="Ubl_MoaD"/>
    <property type="match status" value="1"/>
</dbReference>
<dbReference type="SUPFAM" id="SSF54285">
    <property type="entry name" value="MoaD/ThiS"/>
    <property type="match status" value="1"/>
</dbReference>
<dbReference type="Gene3D" id="3.10.20.30">
    <property type="match status" value="1"/>
</dbReference>
<keyword evidence="2" id="KW-1185">Reference proteome</keyword>
<name>A0AAU8PLE0_DESK7</name>